<dbReference type="Pfam" id="PF01709">
    <property type="entry name" value="Transcrip_reg"/>
    <property type="match status" value="1"/>
</dbReference>
<dbReference type="SUPFAM" id="SSF75625">
    <property type="entry name" value="YebC-like"/>
    <property type="match status" value="1"/>
</dbReference>
<comment type="caution">
    <text evidence="6">The sequence shown here is derived from an EMBL/GenBank/DDBJ whole genome shotgun (WGS) entry which is preliminary data.</text>
</comment>
<evidence type="ECO:0000256" key="1">
    <source>
        <dbReference type="ARBA" id="ARBA00008724"/>
    </source>
</evidence>
<feature type="domain" description="TACO1/YebC-like second and third" evidence="4">
    <location>
        <begin position="83"/>
        <end position="138"/>
    </location>
</feature>
<reference evidence="6 7" key="1">
    <citation type="journal article" date="2016" name="Nat. Commun.">
        <title>Thousands of microbial genomes shed light on interconnected biogeochemical processes in an aquifer system.</title>
        <authorList>
            <person name="Anantharaman K."/>
            <person name="Brown C.T."/>
            <person name="Hug L.A."/>
            <person name="Sharon I."/>
            <person name="Castelle C.J."/>
            <person name="Probst A.J."/>
            <person name="Thomas B.C."/>
            <person name="Singh A."/>
            <person name="Wilkins M.J."/>
            <person name="Karaoz U."/>
            <person name="Brodie E.L."/>
            <person name="Williams K.H."/>
            <person name="Hubbard S.S."/>
            <person name="Banfield J.F."/>
        </authorList>
    </citation>
    <scope>NUCLEOTIDE SEQUENCE [LARGE SCALE GENOMIC DNA]</scope>
</reference>
<dbReference type="FunFam" id="1.10.10.200:FF:000002">
    <property type="entry name" value="Probable transcriptional regulatory protein CLM62_37755"/>
    <property type="match status" value="1"/>
</dbReference>
<dbReference type="Proteomes" id="UP000178996">
    <property type="component" value="Unassembled WGS sequence"/>
</dbReference>
<keyword evidence="2" id="KW-0805">Transcription regulation</keyword>
<dbReference type="PANTHER" id="PTHR12532:SF0">
    <property type="entry name" value="TRANSLATIONAL ACTIVATOR OF CYTOCHROME C OXIDASE 1"/>
    <property type="match status" value="1"/>
</dbReference>
<dbReference type="InterPro" id="IPR049083">
    <property type="entry name" value="TACO1_YebC_N"/>
</dbReference>
<protein>
    <recommendedName>
        <fullName evidence="8">Transcriptional regulator</fullName>
    </recommendedName>
</protein>
<dbReference type="InterPro" id="IPR029072">
    <property type="entry name" value="YebC-like"/>
</dbReference>
<dbReference type="Gene3D" id="1.10.10.200">
    <property type="match status" value="1"/>
</dbReference>
<organism evidence="6 7">
    <name type="scientific">Candidatus Ryanbacteria bacterium RIFCSPLOWO2_12_FULL_47_9c</name>
    <dbReference type="NCBI Taxonomy" id="1802131"/>
    <lineage>
        <taxon>Bacteria</taxon>
        <taxon>Candidatus Ryaniibacteriota</taxon>
    </lineage>
</organism>
<gene>
    <name evidence="6" type="ORF">A3G60_00215</name>
</gene>
<evidence type="ECO:0000313" key="6">
    <source>
        <dbReference type="EMBL" id="OGZ56397.1"/>
    </source>
</evidence>
<dbReference type="PANTHER" id="PTHR12532">
    <property type="entry name" value="TRANSLATIONAL ACTIVATOR OF CYTOCHROME C OXIDASE 1"/>
    <property type="match status" value="1"/>
</dbReference>
<keyword evidence="3" id="KW-0804">Transcription</keyword>
<comment type="similarity">
    <text evidence="1">Belongs to the TACO1 family.</text>
</comment>
<dbReference type="InterPro" id="IPR026564">
    <property type="entry name" value="Transcrip_reg_TACO1-like_dom3"/>
</dbReference>
<dbReference type="EMBL" id="MHOB01000052">
    <property type="protein sequence ID" value="OGZ56397.1"/>
    <property type="molecule type" value="Genomic_DNA"/>
</dbReference>
<proteinExistence type="inferred from homology"/>
<evidence type="ECO:0000313" key="7">
    <source>
        <dbReference type="Proteomes" id="UP000178996"/>
    </source>
</evidence>
<dbReference type="Gene3D" id="3.30.70.980">
    <property type="match status" value="1"/>
</dbReference>
<evidence type="ECO:0000256" key="3">
    <source>
        <dbReference type="ARBA" id="ARBA00023163"/>
    </source>
</evidence>
<dbReference type="InterPro" id="IPR048300">
    <property type="entry name" value="TACO1_YebC-like_2nd/3rd_dom"/>
</dbReference>
<feature type="domain" description="TACO1/YebC-like N-terminal" evidence="5">
    <location>
        <begin position="5"/>
        <end position="75"/>
    </location>
</feature>
<dbReference type="InterPro" id="IPR002876">
    <property type="entry name" value="Transcrip_reg_TACO1-like"/>
</dbReference>
<sequence>MAGHSKWAQIKHKKAATDARRGKLFGKLARAISVAARDAGRDSSMNLPLRIAVQKARDYNMPQDNIERAIAKAAGGGNEATLQNFTYEAYGPGGVALIITGITDNNNRTSQEIKHLLSEYGAKWASPGSVLWAFEKKSNEWESKPYSEIQLNERDTEILYKLMEKIDEHDDVQEIYANNKET</sequence>
<name>A0A1G2H1Q3_9BACT</name>
<evidence type="ECO:0000259" key="4">
    <source>
        <dbReference type="Pfam" id="PF01709"/>
    </source>
</evidence>
<dbReference type="AlphaFoldDB" id="A0A1G2H1Q3"/>
<accession>A0A1G2H1Q3</accession>
<dbReference type="GO" id="GO:0005737">
    <property type="term" value="C:cytoplasm"/>
    <property type="evidence" value="ECO:0007669"/>
    <property type="project" value="UniProtKB-ARBA"/>
</dbReference>
<evidence type="ECO:0000259" key="5">
    <source>
        <dbReference type="Pfam" id="PF20772"/>
    </source>
</evidence>
<dbReference type="Pfam" id="PF20772">
    <property type="entry name" value="TACO1_YebC_N"/>
    <property type="match status" value="1"/>
</dbReference>
<evidence type="ECO:0000256" key="2">
    <source>
        <dbReference type="ARBA" id="ARBA00023015"/>
    </source>
</evidence>
<evidence type="ECO:0008006" key="8">
    <source>
        <dbReference type="Google" id="ProtNLM"/>
    </source>
</evidence>
<dbReference type="InterPro" id="IPR017856">
    <property type="entry name" value="Integrase-like_N"/>
</dbReference>